<dbReference type="EMBL" id="NEGB01000004">
    <property type="protein sequence ID" value="OTG65588.1"/>
    <property type="molecule type" value="Genomic_DNA"/>
</dbReference>
<organism evidence="3 4">
    <name type="scientific">Acinetobacter silvestris</name>
    <dbReference type="NCBI Taxonomy" id="1977882"/>
    <lineage>
        <taxon>Bacteria</taxon>
        <taxon>Pseudomonadati</taxon>
        <taxon>Pseudomonadota</taxon>
        <taxon>Gammaproteobacteria</taxon>
        <taxon>Moraxellales</taxon>
        <taxon>Moraxellaceae</taxon>
        <taxon>Acinetobacter</taxon>
    </lineage>
</organism>
<dbReference type="STRING" id="1977882.B9T28_09065"/>
<feature type="domain" description="DUF6160" evidence="2">
    <location>
        <begin position="5"/>
        <end position="62"/>
    </location>
</feature>
<proteinExistence type="predicted"/>
<feature type="chain" id="PRO_5012305460" evidence="1">
    <location>
        <begin position="22"/>
        <end position="314"/>
    </location>
</feature>
<comment type="caution">
    <text evidence="3">The sequence shown here is derived from an EMBL/GenBank/DDBJ whole genome shotgun (WGS) entry which is preliminary data.</text>
</comment>
<dbReference type="AlphaFoldDB" id="A0A1Y3CEP2"/>
<dbReference type="RefSeq" id="WP_086203650.1">
    <property type="nucleotide sequence ID" value="NZ_NEGB01000004.1"/>
</dbReference>
<gene>
    <name evidence="3" type="ORF">B9T28_09065</name>
</gene>
<name>A0A1Y3CEP2_9GAMM</name>
<accession>A0A1Y3CEP2</accession>
<dbReference type="OrthoDB" id="6712189at2"/>
<dbReference type="InterPro" id="IPR046158">
    <property type="entry name" value="DUF6160"/>
</dbReference>
<evidence type="ECO:0000313" key="4">
    <source>
        <dbReference type="Proteomes" id="UP000242765"/>
    </source>
</evidence>
<dbReference type="Pfam" id="PF19657">
    <property type="entry name" value="DUF6160"/>
    <property type="match status" value="1"/>
</dbReference>
<sequence>MKKKNILGCVSLLLCSPLSMAMQPLDDQSLSQTTGQDGINLGINISKIQVDQVSVIDTDGLTPTQYKNKAALVLAGSTNTPIDVTFLGANNTNSTFKMVMDVDGGGGHPFANIALSFGSNITGIKVSPFAIYLAGANSTSISGTSKSIFTAGGTLNGDVTKLLTIGSASNNFAINFNNTNKPSFNIQLGNVPQSHLIVLSGAIQSICGTDDGGGCPIALLSGNTGATFNLQLKATDATNGFLLNGFYAGVEPDGLVFGNNGASSKFDAALNGMTLGALNSSSTDVFNGLKNGSMGNMGAVGASITDLKVKVSGL</sequence>
<protein>
    <submittedName>
        <fullName evidence="3">FilA</fullName>
    </submittedName>
</protein>
<evidence type="ECO:0000256" key="1">
    <source>
        <dbReference type="SAM" id="SignalP"/>
    </source>
</evidence>
<feature type="signal peptide" evidence="1">
    <location>
        <begin position="1"/>
        <end position="21"/>
    </location>
</feature>
<dbReference type="Proteomes" id="UP000242765">
    <property type="component" value="Unassembled WGS sequence"/>
</dbReference>
<evidence type="ECO:0000259" key="2">
    <source>
        <dbReference type="Pfam" id="PF19657"/>
    </source>
</evidence>
<reference evidence="3 4" key="1">
    <citation type="submission" date="2017-04" db="EMBL/GenBank/DDBJ databases">
        <title>High diversity of culturable Acinetobacter species in natural soil and water ecosystems.</title>
        <authorList>
            <person name="Nemec A."/>
            <person name="Radolfova-Krizova L."/>
        </authorList>
    </citation>
    <scope>NUCLEOTIDE SEQUENCE [LARGE SCALE GENOMIC DNA]</scope>
    <source>
        <strain evidence="3 4">ANC 4999</strain>
    </source>
</reference>
<keyword evidence="4" id="KW-1185">Reference proteome</keyword>
<keyword evidence="1" id="KW-0732">Signal</keyword>
<evidence type="ECO:0000313" key="3">
    <source>
        <dbReference type="EMBL" id="OTG65588.1"/>
    </source>
</evidence>